<dbReference type="AlphaFoldDB" id="A0AAW8TWK1"/>
<reference evidence="2" key="1">
    <citation type="submission" date="2023-03" db="EMBL/GenBank/DDBJ databases">
        <authorList>
            <person name="Shen W."/>
            <person name="Cai J."/>
        </authorList>
    </citation>
    <scope>NUCLEOTIDE SEQUENCE</scope>
    <source>
        <strain evidence="2">B226-2</strain>
    </source>
</reference>
<name>A0AAW8TWK1_9ENTE</name>
<protein>
    <submittedName>
        <fullName evidence="2">Phage holin, LLH family</fullName>
    </submittedName>
</protein>
<dbReference type="Proteomes" id="UP001256711">
    <property type="component" value="Unassembled WGS sequence"/>
</dbReference>
<keyword evidence="1" id="KW-0812">Transmembrane</keyword>
<feature type="transmembrane region" description="Helical" evidence="1">
    <location>
        <begin position="6"/>
        <end position="24"/>
    </location>
</feature>
<dbReference type="InterPro" id="IPR010026">
    <property type="entry name" value="Phage_holin_LL-H"/>
</dbReference>
<sequence>MEEIMSALLNGFFMVLVAVIGFAAQKVAAYFKKEGILTELESKKAYADIVVRATQQIYQEADGPVKLQRAKSQLIDYLQSKKIPFTEAELESLIESTVKSMKEGITEGLKEGES</sequence>
<comment type="caution">
    <text evidence="2">The sequence shown here is derived from an EMBL/GenBank/DDBJ whole genome shotgun (WGS) entry which is preliminary data.</text>
</comment>
<evidence type="ECO:0000313" key="2">
    <source>
        <dbReference type="EMBL" id="MDT2810074.1"/>
    </source>
</evidence>
<keyword evidence="1" id="KW-1133">Transmembrane helix</keyword>
<evidence type="ECO:0000256" key="1">
    <source>
        <dbReference type="SAM" id="Phobius"/>
    </source>
</evidence>
<dbReference type="RefSeq" id="WP_311835306.1">
    <property type="nucleotide sequence ID" value="NZ_JARQBJ010000002.1"/>
</dbReference>
<evidence type="ECO:0000313" key="3">
    <source>
        <dbReference type="Proteomes" id="UP001256711"/>
    </source>
</evidence>
<accession>A0AAW8TWK1</accession>
<organism evidence="2 3">
    <name type="scientific">Enterococcus asini</name>
    <dbReference type="NCBI Taxonomy" id="57732"/>
    <lineage>
        <taxon>Bacteria</taxon>
        <taxon>Bacillati</taxon>
        <taxon>Bacillota</taxon>
        <taxon>Bacilli</taxon>
        <taxon>Lactobacillales</taxon>
        <taxon>Enterococcaceae</taxon>
        <taxon>Enterococcus</taxon>
    </lineage>
</organism>
<proteinExistence type="predicted"/>
<gene>
    <name evidence="2" type="ORF">P7H43_06225</name>
</gene>
<keyword evidence="1" id="KW-0472">Membrane</keyword>
<dbReference type="EMBL" id="JARQBJ010000002">
    <property type="protein sequence ID" value="MDT2810074.1"/>
    <property type="molecule type" value="Genomic_DNA"/>
</dbReference>
<dbReference type="Pfam" id="PF09682">
    <property type="entry name" value="Phage_holin_6_1"/>
    <property type="match status" value="1"/>
</dbReference>